<dbReference type="Pfam" id="PF25563">
    <property type="entry name" value="TPR_SYVN1_N"/>
    <property type="match status" value="1"/>
</dbReference>
<feature type="transmembrane region" description="Helical" evidence="11">
    <location>
        <begin position="227"/>
        <end position="252"/>
    </location>
</feature>
<evidence type="ECO:0000256" key="8">
    <source>
        <dbReference type="ARBA" id="ARBA00022989"/>
    </source>
</evidence>
<dbReference type="InterPro" id="IPR001841">
    <property type="entry name" value="Znf_RING"/>
</dbReference>
<keyword evidence="5" id="KW-0479">Metal-binding</keyword>
<keyword evidence="4 11" id="KW-0812">Transmembrane</keyword>
<dbReference type="PROSITE" id="PS50089">
    <property type="entry name" value="ZF_RING_2"/>
    <property type="match status" value="1"/>
</dbReference>
<feature type="transmembrane region" description="Helical" evidence="11">
    <location>
        <begin position="187"/>
        <end position="206"/>
    </location>
</feature>
<dbReference type="Pfam" id="PF13639">
    <property type="entry name" value="zf-RING_2"/>
    <property type="match status" value="1"/>
</dbReference>
<keyword evidence="8 11" id="KW-1133">Transmembrane helix</keyword>
<feature type="transmembrane region" description="Helical" evidence="11">
    <location>
        <begin position="146"/>
        <end position="167"/>
    </location>
</feature>
<dbReference type="SUPFAM" id="SSF57850">
    <property type="entry name" value="RING/U-box"/>
    <property type="match status" value="1"/>
</dbReference>
<evidence type="ECO:0000256" key="4">
    <source>
        <dbReference type="ARBA" id="ARBA00022692"/>
    </source>
</evidence>
<evidence type="ECO:0000256" key="6">
    <source>
        <dbReference type="ARBA" id="ARBA00022771"/>
    </source>
</evidence>
<evidence type="ECO:0000256" key="5">
    <source>
        <dbReference type="ARBA" id="ARBA00022723"/>
    </source>
</evidence>
<dbReference type="PANTHER" id="PTHR22763">
    <property type="entry name" value="RING ZINC FINGER PROTEIN"/>
    <property type="match status" value="1"/>
</dbReference>
<comment type="pathway">
    <text evidence="2">Protein modification; protein ubiquitination.</text>
</comment>
<feature type="transmembrane region" description="Helical" evidence="11">
    <location>
        <begin position="47"/>
        <end position="67"/>
    </location>
</feature>
<reference evidence="13" key="1">
    <citation type="submission" date="2020-06" db="EMBL/GenBank/DDBJ databases">
        <authorList>
            <person name="Ji K."/>
            <person name="Li J."/>
        </authorList>
    </citation>
    <scope>NUCLEOTIDE SEQUENCE</scope>
    <source>
        <strain evidence="13">JKM2019</strain>
        <tissue evidence="13">Whole body</tissue>
    </source>
</reference>
<feature type="transmembrane region" description="Helical" evidence="11">
    <location>
        <begin position="104"/>
        <end position="126"/>
    </location>
</feature>
<sequence length="353" mass="42549">MSSSSINNGLTLISSSIFIILARFTYAYYVQNQQFYPICVKIIQHPLFIMATYINMIMIVQLTFEFISKYLFGHLRSIELEYINDNRWPLFLELSSSFVLFQPLFKLINIIHFCFIFYFTILHLLLEKRLEQINQIDDDNIEPDHLRLIIIQSLSAIINFIQIWSIYYHQRFILFISTTTMKTNMLLTLLFLYRYIYTTCLLIRCIGDYIMNIIDRLYYQNEWQEKLLYRSFIQMITCAICAISQTLIWMAMISNGIRALSLLRYAIRKWDKFLDCCYNLYRSYCTINRMMTMFSIPTIDEISNQQPCPICLDIMLDREYTRKAINCRHIYHRDCLKRWIHVRQFCPVCRETL</sequence>
<dbReference type="OrthoDB" id="1714475at2759"/>
<keyword evidence="6 10" id="KW-0863">Zinc-finger</keyword>
<dbReference type="Gene3D" id="3.30.40.10">
    <property type="entry name" value="Zinc/RING finger domain, C3HC4 (zinc finger)"/>
    <property type="match status" value="1"/>
</dbReference>
<keyword evidence="9 11" id="KW-0472">Membrane</keyword>
<evidence type="ECO:0000313" key="13">
    <source>
        <dbReference type="EMBL" id="KAH7638503.1"/>
    </source>
</evidence>
<evidence type="ECO:0000256" key="1">
    <source>
        <dbReference type="ARBA" id="ARBA00004127"/>
    </source>
</evidence>
<dbReference type="GO" id="GO:0061630">
    <property type="term" value="F:ubiquitin protein ligase activity"/>
    <property type="evidence" value="ECO:0007669"/>
    <property type="project" value="TreeGrafter"/>
</dbReference>
<comment type="subcellular location">
    <subcellularLocation>
        <location evidence="1">Endomembrane system</location>
        <topology evidence="1">Multi-pass membrane protein</topology>
    </subcellularLocation>
</comment>
<dbReference type="InterPro" id="IPR050731">
    <property type="entry name" value="HRD1_E3_ubiq-ligases"/>
</dbReference>
<evidence type="ECO:0000256" key="10">
    <source>
        <dbReference type="PROSITE-ProRule" id="PRU00175"/>
    </source>
</evidence>
<comment type="caution">
    <text evidence="13">The sequence shown here is derived from an EMBL/GenBank/DDBJ whole genome shotgun (WGS) entry which is preliminary data.</text>
</comment>
<proteinExistence type="predicted"/>
<feature type="domain" description="RING-type" evidence="12">
    <location>
        <begin position="308"/>
        <end position="350"/>
    </location>
</feature>
<dbReference type="AlphaFoldDB" id="A0A9D4NUE8"/>
<dbReference type="PANTHER" id="PTHR22763:SF183">
    <property type="entry name" value="RING-TYPE DOMAIN-CONTAINING PROTEIN"/>
    <property type="match status" value="1"/>
</dbReference>
<dbReference type="SMART" id="SM00184">
    <property type="entry name" value="RING"/>
    <property type="match status" value="1"/>
</dbReference>
<dbReference type="GO" id="GO:0008270">
    <property type="term" value="F:zinc ion binding"/>
    <property type="evidence" value="ECO:0007669"/>
    <property type="project" value="UniProtKB-KW"/>
</dbReference>
<accession>A0A9D4NUE8</accession>
<keyword evidence="3" id="KW-0808">Transferase</keyword>
<evidence type="ECO:0000256" key="3">
    <source>
        <dbReference type="ARBA" id="ARBA00022679"/>
    </source>
</evidence>
<evidence type="ECO:0000256" key="2">
    <source>
        <dbReference type="ARBA" id="ARBA00004906"/>
    </source>
</evidence>
<evidence type="ECO:0000259" key="12">
    <source>
        <dbReference type="PROSITE" id="PS50089"/>
    </source>
</evidence>
<dbReference type="GO" id="GO:0043161">
    <property type="term" value="P:proteasome-mediated ubiquitin-dependent protein catabolic process"/>
    <property type="evidence" value="ECO:0007669"/>
    <property type="project" value="TreeGrafter"/>
</dbReference>
<reference evidence="13" key="2">
    <citation type="journal article" date="2021" name="World Allergy Organ. J.">
        <title>Chromosome-level assembly of Dermatophagoides farinae genome and transcriptome reveals two novel allergens Der f 37 and Der f 39.</title>
        <authorList>
            <person name="Chen J."/>
            <person name="Cai Z."/>
            <person name="Fan D."/>
            <person name="Hu J."/>
            <person name="Hou Y."/>
            <person name="He Y."/>
            <person name="Zhang Z."/>
            <person name="Zhao Z."/>
            <person name="Gao P."/>
            <person name="Hu W."/>
            <person name="Sun J."/>
            <person name="Li J."/>
            <person name="Ji K."/>
        </authorList>
    </citation>
    <scope>NUCLEOTIDE SEQUENCE</scope>
    <source>
        <strain evidence="13">JKM2019</strain>
    </source>
</reference>
<dbReference type="InterPro" id="IPR057992">
    <property type="entry name" value="TPR_SYVN1_N"/>
</dbReference>
<dbReference type="Proteomes" id="UP000828236">
    <property type="component" value="Unassembled WGS sequence"/>
</dbReference>
<feature type="transmembrane region" description="Helical" evidence="11">
    <location>
        <begin position="6"/>
        <end position="26"/>
    </location>
</feature>
<dbReference type="InterPro" id="IPR013083">
    <property type="entry name" value="Znf_RING/FYVE/PHD"/>
</dbReference>
<evidence type="ECO:0000256" key="11">
    <source>
        <dbReference type="SAM" id="Phobius"/>
    </source>
</evidence>
<organism evidence="13">
    <name type="scientific">Dermatophagoides farinae</name>
    <name type="common">American house dust mite</name>
    <dbReference type="NCBI Taxonomy" id="6954"/>
    <lineage>
        <taxon>Eukaryota</taxon>
        <taxon>Metazoa</taxon>
        <taxon>Ecdysozoa</taxon>
        <taxon>Arthropoda</taxon>
        <taxon>Chelicerata</taxon>
        <taxon>Arachnida</taxon>
        <taxon>Acari</taxon>
        <taxon>Acariformes</taxon>
        <taxon>Sarcoptiformes</taxon>
        <taxon>Astigmata</taxon>
        <taxon>Psoroptidia</taxon>
        <taxon>Analgoidea</taxon>
        <taxon>Pyroglyphidae</taxon>
        <taxon>Dermatophagoidinae</taxon>
        <taxon>Dermatophagoides</taxon>
    </lineage>
</organism>
<evidence type="ECO:0000256" key="7">
    <source>
        <dbReference type="ARBA" id="ARBA00022833"/>
    </source>
</evidence>
<keyword evidence="7" id="KW-0862">Zinc</keyword>
<name>A0A9D4NUE8_DERFA</name>
<dbReference type="GO" id="GO:0012505">
    <property type="term" value="C:endomembrane system"/>
    <property type="evidence" value="ECO:0007669"/>
    <property type="project" value="TreeGrafter"/>
</dbReference>
<evidence type="ECO:0000256" key="9">
    <source>
        <dbReference type="ARBA" id="ARBA00023136"/>
    </source>
</evidence>
<protein>
    <submittedName>
        <fullName evidence="13">E3 ubiquitin-protein ligase synoviolin b-like</fullName>
    </submittedName>
</protein>
<dbReference type="EMBL" id="SDOV01000007">
    <property type="protein sequence ID" value="KAH7638503.1"/>
    <property type="molecule type" value="Genomic_DNA"/>
</dbReference>
<gene>
    <name evidence="13" type="ORF">HUG17_2536</name>
</gene>